<evidence type="ECO:0000259" key="1">
    <source>
        <dbReference type="PROSITE" id="PS50181"/>
    </source>
</evidence>
<dbReference type="WBParaSite" id="SVE_1945300.1">
    <property type="protein sequence ID" value="SVE_1945300.1"/>
    <property type="gene ID" value="SVE_1945300"/>
</dbReference>
<dbReference type="InterPro" id="IPR036047">
    <property type="entry name" value="F-box-like_dom_sf"/>
</dbReference>
<reference evidence="3" key="2">
    <citation type="submission" date="2015-08" db="UniProtKB">
        <authorList>
            <consortium name="WormBaseParasite"/>
        </authorList>
    </citation>
    <scope>IDENTIFICATION</scope>
</reference>
<reference evidence="2" key="1">
    <citation type="submission" date="2014-07" db="EMBL/GenBank/DDBJ databases">
        <authorList>
            <person name="Martin A.A"/>
            <person name="De Silva N."/>
        </authorList>
    </citation>
    <scope>NUCLEOTIDE SEQUENCE</scope>
</reference>
<dbReference type="PROSITE" id="PS50181">
    <property type="entry name" value="FBOX"/>
    <property type="match status" value="1"/>
</dbReference>
<dbReference type="AlphaFoldDB" id="A0A0K0G3Z4"/>
<dbReference type="SUPFAM" id="SSF81383">
    <property type="entry name" value="F-box domain"/>
    <property type="match status" value="1"/>
</dbReference>
<keyword evidence="2" id="KW-1185">Reference proteome</keyword>
<name>A0A0K0G3Z4_STRVS</name>
<feature type="domain" description="F-box" evidence="1">
    <location>
        <begin position="8"/>
        <end position="54"/>
    </location>
</feature>
<proteinExistence type="predicted"/>
<evidence type="ECO:0000313" key="2">
    <source>
        <dbReference type="Proteomes" id="UP000035680"/>
    </source>
</evidence>
<sequence length="335" mass="39040">MLSAKNSIFTIDSLPRDVLLIILKKLEKDDIYNIRLTAKYLNFFVVANYEYLPRPKAIEIKISSCYRENESFKRVRFSCNCVDKSIEILEDVIIRGNNQIRFPRIERYLREVDLTDVETIEISTLGDSIVFDILSPYIRNGGAIENLTITVNRCPSFLSFSNFIQKIRYVKVLTFSKLCFPNQEIPSDYVFPMIDKMTNLHITECSCTNFVNNKMILDIFDKNEDLTDLAILSKCTDFKDELVEKIKERESECKGNEGNHDKYVLCLPEKCISKFYEEYTKYFIDDFSEIHHRNGAFNEILCVGRYCDQCHAHSIITLSFLKCSVFYDPSCDALI</sequence>
<dbReference type="InterPro" id="IPR001810">
    <property type="entry name" value="F-box_dom"/>
</dbReference>
<evidence type="ECO:0000313" key="3">
    <source>
        <dbReference type="WBParaSite" id="SVE_1945300.1"/>
    </source>
</evidence>
<organism evidence="2 3">
    <name type="scientific">Strongyloides venezuelensis</name>
    <name type="common">Threadworm</name>
    <dbReference type="NCBI Taxonomy" id="75913"/>
    <lineage>
        <taxon>Eukaryota</taxon>
        <taxon>Metazoa</taxon>
        <taxon>Ecdysozoa</taxon>
        <taxon>Nematoda</taxon>
        <taxon>Chromadorea</taxon>
        <taxon>Rhabditida</taxon>
        <taxon>Tylenchina</taxon>
        <taxon>Panagrolaimomorpha</taxon>
        <taxon>Strongyloidoidea</taxon>
        <taxon>Strongyloididae</taxon>
        <taxon>Strongyloides</taxon>
    </lineage>
</organism>
<dbReference type="Proteomes" id="UP000035680">
    <property type="component" value="Unassembled WGS sequence"/>
</dbReference>
<accession>A0A0K0G3Z4</accession>
<protein>
    <submittedName>
        <fullName evidence="3">F-box domain-containing protein</fullName>
    </submittedName>
</protein>